<proteinExistence type="predicted"/>
<organism evidence="1">
    <name type="scientific">viral metagenome</name>
    <dbReference type="NCBI Taxonomy" id="1070528"/>
    <lineage>
        <taxon>unclassified sequences</taxon>
        <taxon>metagenomes</taxon>
        <taxon>organismal metagenomes</taxon>
    </lineage>
</organism>
<name>A0A6H1ZW52_9ZZZZ</name>
<evidence type="ECO:0000313" key="1">
    <source>
        <dbReference type="EMBL" id="QJA51547.1"/>
    </source>
</evidence>
<sequence length="580" mass="64198">MGRPNLPTIPLYQRKQSIPGEAPAVPANIGAAGIVGESIAGLGRTGLAVTSEIVNVIARRNEEMRKQNNVFAVLKAQNSIDADTRAFKQSYDIEAKKGDFDPGSLMKFTSEKTDAFSKELDKKYLSNIDDPDQKVRIGAYRNAAVEHVLDHTSVFQAGARKDFANNEVSKAAEMSLQDAREGTDSGIARTSMRLKIGELHASGYYSAAQAEDLIVKSDQQITVAYLDGLVALQPDKVMDKLKSKEYRQYLPEGDYRRLMEKAKTLNEKKIQEEKEMTAYVDASERWPDAKQAMVEVLKPGFMKKYKLTINQAQNIAQSFKGIVAGQKEEHETAITKIQNDFVTRAFDRKNPLMHSEIEASALNAVGAGSKIFFHDLVDQRASAIVDDSNLPYTTDNGKAIADVLLRNADPNQRPLTATEILSRVPKLDSYSLKTAEHLIKTMDVTNTDVFKNTDASLKTMFGYEGVLKGFGAKPLGAIYYNNAMTEILADLTKTPVKGTELRNRINELAEPYLKEYWMSSGETPNDIKTRLDAMGIKQSPSVRIIAPPAPNKVQPPFSSGSVVKRKPNETIGEYLKRTGM</sequence>
<gene>
    <name evidence="1" type="ORF">TM448A02198_0004</name>
</gene>
<accession>A0A6H1ZW52</accession>
<dbReference type="EMBL" id="MT144272">
    <property type="protein sequence ID" value="QJA51547.1"/>
    <property type="molecule type" value="Genomic_DNA"/>
</dbReference>
<dbReference type="AlphaFoldDB" id="A0A6H1ZW52"/>
<protein>
    <submittedName>
        <fullName evidence="1">Uncharacterized protein</fullName>
    </submittedName>
</protein>
<reference evidence="1" key="1">
    <citation type="submission" date="2020-03" db="EMBL/GenBank/DDBJ databases">
        <title>The deep terrestrial virosphere.</title>
        <authorList>
            <person name="Holmfeldt K."/>
            <person name="Nilsson E."/>
            <person name="Simone D."/>
            <person name="Lopez-Fernandez M."/>
            <person name="Wu X."/>
            <person name="de Brujin I."/>
            <person name="Lundin D."/>
            <person name="Andersson A."/>
            <person name="Bertilsson S."/>
            <person name="Dopson M."/>
        </authorList>
    </citation>
    <scope>NUCLEOTIDE SEQUENCE</scope>
    <source>
        <strain evidence="1">TM448A02198</strain>
    </source>
</reference>